<dbReference type="Proteomes" id="UP000280726">
    <property type="component" value="Unassembled WGS sequence"/>
</dbReference>
<evidence type="ECO:0000256" key="1">
    <source>
        <dbReference type="SAM" id="MobiDB-lite"/>
    </source>
</evidence>
<gene>
    <name evidence="2" type="ORF">EDD32_1348</name>
</gene>
<proteinExistence type="predicted"/>
<accession>A0A3N4Z0T6</accession>
<evidence type="ECO:0000313" key="2">
    <source>
        <dbReference type="EMBL" id="RPF26889.1"/>
    </source>
</evidence>
<keyword evidence="3" id="KW-1185">Reference proteome</keyword>
<evidence type="ECO:0000313" key="3">
    <source>
        <dbReference type="Proteomes" id="UP000280726"/>
    </source>
</evidence>
<reference evidence="2 3" key="1">
    <citation type="submission" date="2018-11" db="EMBL/GenBank/DDBJ databases">
        <title>Sequencing the genomes of 1000 actinobacteria strains.</title>
        <authorList>
            <person name="Klenk H.-P."/>
        </authorList>
    </citation>
    <scope>NUCLEOTIDE SEQUENCE [LARGE SCALE GENOMIC DNA]</scope>
    <source>
        <strain evidence="2 3">DSM 14418</strain>
    </source>
</reference>
<comment type="caution">
    <text evidence="2">The sequence shown here is derived from an EMBL/GenBank/DDBJ whole genome shotgun (WGS) entry which is preliminary data.</text>
</comment>
<feature type="compositionally biased region" description="Basic and acidic residues" evidence="1">
    <location>
        <begin position="202"/>
        <end position="216"/>
    </location>
</feature>
<feature type="region of interest" description="Disordered" evidence="1">
    <location>
        <begin position="202"/>
        <end position="228"/>
    </location>
</feature>
<dbReference type="EMBL" id="RKRA01000001">
    <property type="protein sequence ID" value="RPF26889.1"/>
    <property type="molecule type" value="Genomic_DNA"/>
</dbReference>
<dbReference type="AlphaFoldDB" id="A0A3N4Z0T6"/>
<sequence length="390" mass="42296">MCARRTGRPPYGEAVTIDPDELLTGPRGRRLCLALAAMPGEGGGAREAEELRVAVTWAAYDLDPGRGTSRVVLAFADATGTEEPEVPRPSTADVARLLDAVPLSAPGPRTLLDALGLAVDFARYWQEPDGEDVLAAAQEVREALARVAHVVAGAAAAAWWTNPVDRSDQWSVTFTDGPTPTPTPAPPPETVAERLARWRHGAAAEEARAARERPHDPSASWSGTWWSTPPSDLRRTTRRLAGLGPAGLWLVEDAGGWDEATARPVTVPPEAAVYEIDGPLAWAELCRRYPLEVTASRRHDWYRTTGQDSRWVQPDWFRAADDLDAVHLTVSGYLTTAGRAIPVTEDLSTVLAGWNPDETFWLTDRVTPAAAEQGWSRDDDGGWRVVAPRG</sequence>
<organism evidence="2 3">
    <name type="scientific">Georgenia muralis</name>
    <dbReference type="NCBI Taxonomy" id="154117"/>
    <lineage>
        <taxon>Bacteria</taxon>
        <taxon>Bacillati</taxon>
        <taxon>Actinomycetota</taxon>
        <taxon>Actinomycetes</taxon>
        <taxon>Micrococcales</taxon>
        <taxon>Bogoriellaceae</taxon>
        <taxon>Georgenia</taxon>
    </lineage>
</organism>
<name>A0A3N4Z0T6_9MICO</name>
<feature type="compositionally biased region" description="Low complexity" evidence="1">
    <location>
        <begin position="217"/>
        <end position="228"/>
    </location>
</feature>
<protein>
    <submittedName>
        <fullName evidence="2">Uncharacterized protein</fullName>
    </submittedName>
</protein>